<dbReference type="EMBL" id="LT853696">
    <property type="protein sequence ID" value="SMQ50468.1"/>
    <property type="molecule type" value="Genomic_DNA"/>
</dbReference>
<dbReference type="InterPro" id="IPR016181">
    <property type="entry name" value="Acyl_CoA_acyltransferase"/>
</dbReference>
<evidence type="ECO:0000313" key="3">
    <source>
        <dbReference type="Proteomes" id="UP000215127"/>
    </source>
</evidence>
<dbReference type="GO" id="GO:0016747">
    <property type="term" value="F:acyltransferase activity, transferring groups other than amino-acyl groups"/>
    <property type="evidence" value="ECO:0007669"/>
    <property type="project" value="InterPro"/>
</dbReference>
<keyword evidence="3" id="KW-1185">Reference proteome</keyword>
<sequence length="189" mass="21556">MANLWRTPFLTFRACETSDEPFLAELNTHSLNLMNAAYFIPLPQNAKRITSFREFIDSALLGVLICLPAEKDAVPKPIGALTLTQIPQRAHHRNAGIGINILPAYQGKGHGSEAIRWVLEFAFETMGPHRVEIGSFEYNRGADRLYERLGFVREGFTRESIFSQGRWWGEFRLGMLEGEWREMRGEGKI</sequence>
<dbReference type="Gene3D" id="3.40.630.30">
    <property type="match status" value="1"/>
</dbReference>
<reference evidence="2 3" key="1">
    <citation type="submission" date="2016-06" db="EMBL/GenBank/DDBJ databases">
        <authorList>
            <person name="Kjaerup R.B."/>
            <person name="Dalgaard T.S."/>
            <person name="Juul-Madsen H.R."/>
        </authorList>
    </citation>
    <scope>NUCLEOTIDE SEQUENCE [LARGE SCALE GENOMIC DNA]</scope>
</reference>
<dbReference type="PROSITE" id="PS51186">
    <property type="entry name" value="GNAT"/>
    <property type="match status" value="1"/>
</dbReference>
<feature type="domain" description="N-acetyltransferase" evidence="1">
    <location>
        <begin position="10"/>
        <end position="174"/>
    </location>
</feature>
<accession>A0A1X7RSS9</accession>
<dbReference type="AlphaFoldDB" id="A0A1X7RSS9"/>
<protein>
    <recommendedName>
        <fullName evidence="1">N-acetyltransferase domain-containing protein</fullName>
    </recommendedName>
</protein>
<dbReference type="InterPro" id="IPR000182">
    <property type="entry name" value="GNAT_dom"/>
</dbReference>
<proteinExistence type="predicted"/>
<dbReference type="SUPFAM" id="SSF55729">
    <property type="entry name" value="Acyl-CoA N-acyltransferases (Nat)"/>
    <property type="match status" value="1"/>
</dbReference>
<name>A0A1X7RSS9_ZYMT9</name>
<dbReference type="PANTHER" id="PTHR43415:SF3">
    <property type="entry name" value="GNAT-FAMILY ACETYLTRANSFERASE"/>
    <property type="match status" value="1"/>
</dbReference>
<organism evidence="2 3">
    <name type="scientific">Zymoseptoria tritici (strain ST99CH_3D7)</name>
    <dbReference type="NCBI Taxonomy" id="1276538"/>
    <lineage>
        <taxon>Eukaryota</taxon>
        <taxon>Fungi</taxon>
        <taxon>Dikarya</taxon>
        <taxon>Ascomycota</taxon>
        <taxon>Pezizomycotina</taxon>
        <taxon>Dothideomycetes</taxon>
        <taxon>Dothideomycetidae</taxon>
        <taxon>Mycosphaerellales</taxon>
        <taxon>Mycosphaerellaceae</taxon>
        <taxon>Zymoseptoria</taxon>
    </lineage>
</organism>
<evidence type="ECO:0000313" key="2">
    <source>
        <dbReference type="EMBL" id="SMQ50468.1"/>
    </source>
</evidence>
<dbReference type="CDD" id="cd04301">
    <property type="entry name" value="NAT_SF"/>
    <property type="match status" value="1"/>
</dbReference>
<evidence type="ECO:0000259" key="1">
    <source>
        <dbReference type="PROSITE" id="PS51186"/>
    </source>
</evidence>
<dbReference type="STRING" id="1276538.A0A1X7RSS9"/>
<dbReference type="Pfam" id="PF00583">
    <property type="entry name" value="Acetyltransf_1"/>
    <property type="match status" value="1"/>
</dbReference>
<dbReference type="PANTHER" id="PTHR43415">
    <property type="entry name" value="SPERMIDINE N(1)-ACETYLTRANSFERASE"/>
    <property type="match status" value="1"/>
</dbReference>
<gene>
    <name evidence="2" type="ORF">ZT3D7_G5621</name>
</gene>
<dbReference type="Proteomes" id="UP000215127">
    <property type="component" value="Chromosome 5"/>
</dbReference>